<accession>A0A4S2D035</accession>
<evidence type="ECO:0000313" key="2">
    <source>
        <dbReference type="EMBL" id="TGY34252.1"/>
    </source>
</evidence>
<feature type="transmembrane region" description="Helical" evidence="1">
    <location>
        <begin position="38"/>
        <end position="56"/>
    </location>
</feature>
<reference evidence="2 3" key="1">
    <citation type="submission" date="2019-04" db="EMBL/GenBank/DDBJ databases">
        <title>Microbes associate with the intestines of laboratory mice.</title>
        <authorList>
            <person name="Navarre W."/>
            <person name="Wong E."/>
            <person name="Huang K."/>
            <person name="Tropini C."/>
            <person name="Ng K."/>
            <person name="Yu B."/>
        </authorList>
    </citation>
    <scope>NUCLEOTIDE SEQUENCE [LARGE SCALE GENOMIC DNA]</scope>
    <source>
        <strain evidence="2 3">NM62_B4-13</strain>
    </source>
</reference>
<keyword evidence="1" id="KW-0472">Membrane</keyword>
<evidence type="ECO:0008006" key="4">
    <source>
        <dbReference type="Google" id="ProtNLM"/>
    </source>
</evidence>
<dbReference type="Proteomes" id="UP000306631">
    <property type="component" value="Unassembled WGS sequence"/>
</dbReference>
<feature type="transmembrane region" description="Helical" evidence="1">
    <location>
        <begin position="7"/>
        <end position="26"/>
    </location>
</feature>
<dbReference type="EMBL" id="SRYW01000007">
    <property type="protein sequence ID" value="TGY34252.1"/>
    <property type="molecule type" value="Genomic_DNA"/>
</dbReference>
<organism evidence="2 3">
    <name type="scientific">Stenotrophomonas maltophilia</name>
    <name type="common">Pseudomonas maltophilia</name>
    <name type="synonym">Xanthomonas maltophilia</name>
    <dbReference type="NCBI Taxonomy" id="40324"/>
    <lineage>
        <taxon>Bacteria</taxon>
        <taxon>Pseudomonadati</taxon>
        <taxon>Pseudomonadota</taxon>
        <taxon>Gammaproteobacteria</taxon>
        <taxon>Lysobacterales</taxon>
        <taxon>Lysobacteraceae</taxon>
        <taxon>Stenotrophomonas</taxon>
        <taxon>Stenotrophomonas maltophilia group</taxon>
    </lineage>
</organism>
<sequence length="474" mass="49555">MSGILGKAFSVIAVFAVTWGSVIFYWRNSGTVPTGMEMLAYLGLLPVGVSSAGFMLRNAGRSMLDKAVAAADAPDAADTPTASTATDAASRPSSVAVLATDMRLGLDMDAGALLAAAGALPRPGLDGRFHDRDGLPLLMCAAADLDDARVLKAQMGAFDTRAAERRAMALLEPVADSLLAQALLALPELEVAEERVVAGLRRRDEQVVDSVLAIELLVPVDWSVSVRGFCAEWLQGRAEANGLDARRFTVDVGIAADAGEVWSRVQRIADAVGQGTPPWYLLLSCSSAIDPGVVAAWLEENRILHRQNKEGMIPGEGAAGVLFATPSVVTKETPVVWRPQRIELAPQAGAAERRRQSEALGRGLLGSLTLPPDRVQMVLHDADQRSELAVDASAAATAVNPDLDIGRQTLALPVCAGELGPVLPLALLTLAHHHAAAAQSAALILGVSAPDQRLAALVDFPSSHDPSADSVSPA</sequence>
<dbReference type="AlphaFoldDB" id="A0A4S2D035"/>
<keyword evidence="1" id="KW-0812">Transmembrane</keyword>
<name>A0A4S2D035_STEMA</name>
<dbReference type="OrthoDB" id="6035925at2"/>
<evidence type="ECO:0000313" key="3">
    <source>
        <dbReference type="Proteomes" id="UP000306631"/>
    </source>
</evidence>
<proteinExistence type="predicted"/>
<gene>
    <name evidence="2" type="ORF">E5352_10325</name>
</gene>
<dbReference type="RefSeq" id="WP_136004949.1">
    <property type="nucleotide sequence ID" value="NZ_SRYW01000007.1"/>
</dbReference>
<keyword evidence="1" id="KW-1133">Transmembrane helix</keyword>
<evidence type="ECO:0000256" key="1">
    <source>
        <dbReference type="SAM" id="Phobius"/>
    </source>
</evidence>
<comment type="caution">
    <text evidence="2">The sequence shown here is derived from an EMBL/GenBank/DDBJ whole genome shotgun (WGS) entry which is preliminary data.</text>
</comment>
<protein>
    <recommendedName>
        <fullName evidence="4">Transmembrane protein</fullName>
    </recommendedName>
</protein>